<dbReference type="EMBL" id="JBANAX010000130">
    <property type="protein sequence ID" value="KAL1221330.1"/>
    <property type="molecule type" value="Genomic_DNA"/>
</dbReference>
<dbReference type="PANTHER" id="PTHR48052:SF8">
    <property type="entry name" value="LRR RECEPTOR-LIKE SERINE_THREONINE-PROTEIN KINASE FLS2"/>
    <property type="match status" value="1"/>
</dbReference>
<evidence type="ECO:0000256" key="11">
    <source>
        <dbReference type="ARBA" id="ARBA00023180"/>
    </source>
</evidence>
<keyword evidence="6" id="KW-0732">Signal</keyword>
<comment type="caution">
    <text evidence="15">The sequence shown here is derived from an EMBL/GenBank/DDBJ whole genome shotgun (WGS) entry which is preliminary data.</text>
</comment>
<name>A0ABD1BVS8_CARAN</name>
<evidence type="ECO:0000256" key="12">
    <source>
        <dbReference type="SAM" id="Phobius"/>
    </source>
</evidence>
<feature type="transmembrane region" description="Helical" evidence="12">
    <location>
        <begin position="766"/>
        <end position="791"/>
    </location>
</feature>
<dbReference type="AlphaFoldDB" id="A0ABD1BVS8"/>
<dbReference type="Proteomes" id="UP001558713">
    <property type="component" value="Unassembled WGS sequence"/>
</dbReference>
<organism evidence="15 16">
    <name type="scientific">Cardamine amara subsp. amara</name>
    <dbReference type="NCBI Taxonomy" id="228776"/>
    <lineage>
        <taxon>Eukaryota</taxon>
        <taxon>Viridiplantae</taxon>
        <taxon>Streptophyta</taxon>
        <taxon>Embryophyta</taxon>
        <taxon>Tracheophyta</taxon>
        <taxon>Spermatophyta</taxon>
        <taxon>Magnoliopsida</taxon>
        <taxon>eudicotyledons</taxon>
        <taxon>Gunneridae</taxon>
        <taxon>Pentapetalae</taxon>
        <taxon>rosids</taxon>
        <taxon>malvids</taxon>
        <taxon>Brassicales</taxon>
        <taxon>Brassicaceae</taxon>
        <taxon>Cardamineae</taxon>
        <taxon>Cardamine</taxon>
    </lineage>
</organism>
<dbReference type="InterPro" id="IPR001611">
    <property type="entry name" value="Leu-rich_rpt"/>
</dbReference>
<keyword evidence="7" id="KW-0677">Repeat</keyword>
<dbReference type="PANTHER" id="PTHR48052">
    <property type="entry name" value="UNNAMED PRODUCT"/>
    <property type="match status" value="1"/>
</dbReference>
<evidence type="ECO:0000256" key="5">
    <source>
        <dbReference type="ARBA" id="ARBA00022692"/>
    </source>
</evidence>
<proteinExistence type="inferred from homology"/>
<dbReference type="FunFam" id="3.80.10.10:FF:000383">
    <property type="entry name" value="Leucine-rich repeat receptor protein kinase EMS1"/>
    <property type="match status" value="1"/>
</dbReference>
<dbReference type="Pfam" id="PF00560">
    <property type="entry name" value="LRR_1"/>
    <property type="match status" value="2"/>
</dbReference>
<evidence type="ECO:0000256" key="9">
    <source>
        <dbReference type="ARBA" id="ARBA00023136"/>
    </source>
</evidence>
<accession>A0ABD1BVS8</accession>
<dbReference type="Pfam" id="PF23598">
    <property type="entry name" value="LRR_14"/>
    <property type="match status" value="1"/>
</dbReference>
<evidence type="ECO:0000256" key="2">
    <source>
        <dbReference type="ARBA" id="ARBA00009592"/>
    </source>
</evidence>
<dbReference type="InterPro" id="IPR032675">
    <property type="entry name" value="LRR_dom_sf"/>
</dbReference>
<evidence type="ECO:0000256" key="7">
    <source>
        <dbReference type="ARBA" id="ARBA00022737"/>
    </source>
</evidence>
<comment type="similarity">
    <text evidence="2">Belongs to the RLP family.</text>
</comment>
<dbReference type="InterPro" id="IPR013210">
    <property type="entry name" value="LRR_N_plant-typ"/>
</dbReference>
<dbReference type="InterPro" id="IPR055414">
    <property type="entry name" value="LRR_R13L4/SHOC2-like"/>
</dbReference>
<keyword evidence="3" id="KW-1003">Cell membrane</keyword>
<evidence type="ECO:0000259" key="13">
    <source>
        <dbReference type="Pfam" id="PF08263"/>
    </source>
</evidence>
<evidence type="ECO:0000313" key="16">
    <source>
        <dbReference type="Proteomes" id="UP001558713"/>
    </source>
</evidence>
<keyword evidence="4" id="KW-0433">Leucine-rich repeat</keyword>
<dbReference type="GO" id="GO:0005886">
    <property type="term" value="C:plasma membrane"/>
    <property type="evidence" value="ECO:0007669"/>
    <property type="project" value="UniProtKB-SubCell"/>
</dbReference>
<evidence type="ECO:0000259" key="14">
    <source>
        <dbReference type="Pfam" id="PF23598"/>
    </source>
</evidence>
<dbReference type="InterPro" id="IPR003591">
    <property type="entry name" value="Leu-rich_rpt_typical-subtyp"/>
</dbReference>
<evidence type="ECO:0000256" key="4">
    <source>
        <dbReference type="ARBA" id="ARBA00022614"/>
    </source>
</evidence>
<evidence type="ECO:0000256" key="1">
    <source>
        <dbReference type="ARBA" id="ARBA00004251"/>
    </source>
</evidence>
<sequence>MIPSQSYSFSGIVVTLYFFFLFSFVLHTLASPKVHYCRDDQRDALLEFKHEFPVNESDPNFYDMIGSWNKSSDCCSWKRIKCDSKSGQVISLDIASVPLNNTLKPNSSLFKLQYLQNLTLSDCNLYGEIPSSLGNLSHLTNLNLVYNKLVGQVPASIGNLTQLRYLSLSYNQLSGKIPVSFANLTKLFALYLSYNYFESELLPDMSRLHNLEDFGASGNSFVGPFPPSLFTIPSLQWIQLGGNHFKGPLDFGNISLSSRLQILSLRDNKFDGPIHESISKFLNLEQLDLSNNSFFGPFPTSLLTILSLRRVNLAGNKFKGPIDFGNISSSSSLSVLDLSHNKFDGPVPESISKFLNLEDLDLSNNKLEGKVPGFLWRMVLLKLSHNSFSSFGKLSKVLDQAQIRDLRLDSNSFRGPFPHSICKLRSLEFLDLSNNSFSGSIPLCLRNFTKSIQVLILRNNKFSGVLPDVFVNATNLHALDVSRNRLEGKLPKSLINCEFMELLNVAGNKFKDKFPSWLGSLLRLNVLILRSNQFYGSLYHPHISIGFQMLKVIDVSHNDFNGTFPTFYFSNWLEMRQRITLNPEDGDTYMGYQIDTNDLQLVIDSRSYPTSMDMVHKGVDTEFEKIRRDFIAIDLSENRFYGKIPESIGLLKGLRLLNLSGNAFASNIPLSLANLTTLEALDLSRNQLSGQIPLDLGILSFLSIMDFSHNNLEGPIPRGTQFQRQNCSSFMDNPKLYGLDEICGKTHVPNPTPQESEKVLEPEEQVINWIAAAIAYVPGVFCGLVIGHIFFSHKHEWFTEKFSRNKSRLVIRGTH</sequence>
<keyword evidence="8 12" id="KW-1133">Transmembrane helix</keyword>
<evidence type="ECO:0000256" key="8">
    <source>
        <dbReference type="ARBA" id="ARBA00022989"/>
    </source>
</evidence>
<dbReference type="Gene3D" id="3.80.10.10">
    <property type="entry name" value="Ribonuclease Inhibitor"/>
    <property type="match status" value="3"/>
</dbReference>
<keyword evidence="16" id="KW-1185">Reference proteome</keyword>
<dbReference type="PRINTS" id="PR00019">
    <property type="entry name" value="LEURICHRPT"/>
</dbReference>
<dbReference type="FunFam" id="3.80.10.10:FF:000095">
    <property type="entry name" value="LRR receptor-like serine/threonine-protein kinase GSO1"/>
    <property type="match status" value="2"/>
</dbReference>
<keyword evidence="9 12" id="KW-0472">Membrane</keyword>
<comment type="subcellular location">
    <subcellularLocation>
        <location evidence="1">Cell membrane</location>
        <topology evidence="1">Single-pass type I membrane protein</topology>
    </subcellularLocation>
</comment>
<dbReference type="SUPFAM" id="SSF52058">
    <property type="entry name" value="L domain-like"/>
    <property type="match status" value="2"/>
</dbReference>
<gene>
    <name evidence="15" type="ORF">V5N11_002171</name>
</gene>
<evidence type="ECO:0000256" key="6">
    <source>
        <dbReference type="ARBA" id="ARBA00022729"/>
    </source>
</evidence>
<keyword evidence="5 12" id="KW-0812">Transmembrane</keyword>
<feature type="domain" description="Leucine-rich repeat-containing N-terminal plant-type" evidence="13">
    <location>
        <begin position="39"/>
        <end position="83"/>
    </location>
</feature>
<feature type="domain" description="Disease resistance R13L4/SHOC-2-like LRR" evidence="14">
    <location>
        <begin position="107"/>
        <end position="367"/>
    </location>
</feature>
<dbReference type="SMART" id="SM00369">
    <property type="entry name" value="LRR_TYP"/>
    <property type="match status" value="7"/>
</dbReference>
<evidence type="ECO:0000256" key="3">
    <source>
        <dbReference type="ARBA" id="ARBA00022475"/>
    </source>
</evidence>
<keyword evidence="10" id="KW-0675">Receptor</keyword>
<dbReference type="Pfam" id="PF13855">
    <property type="entry name" value="LRR_8"/>
    <property type="match status" value="1"/>
</dbReference>
<keyword evidence="11" id="KW-0325">Glycoprotein</keyword>
<evidence type="ECO:0000256" key="10">
    <source>
        <dbReference type="ARBA" id="ARBA00023170"/>
    </source>
</evidence>
<reference evidence="15 16" key="1">
    <citation type="submission" date="2024-04" db="EMBL/GenBank/DDBJ databases">
        <title>Genome assembly C_amara_ONT_v2.</title>
        <authorList>
            <person name="Yant L."/>
            <person name="Moore C."/>
            <person name="Slenker M."/>
        </authorList>
    </citation>
    <scope>NUCLEOTIDE SEQUENCE [LARGE SCALE GENOMIC DNA]</scope>
    <source>
        <tissue evidence="15">Leaf</tissue>
    </source>
</reference>
<evidence type="ECO:0000313" key="15">
    <source>
        <dbReference type="EMBL" id="KAL1221330.1"/>
    </source>
</evidence>
<dbReference type="Pfam" id="PF08263">
    <property type="entry name" value="LRRNT_2"/>
    <property type="match status" value="1"/>
</dbReference>
<feature type="transmembrane region" description="Helical" evidence="12">
    <location>
        <begin position="7"/>
        <end position="30"/>
    </location>
</feature>
<protein>
    <submittedName>
        <fullName evidence="15">Receptor-like protein 31</fullName>
    </submittedName>
</protein>